<dbReference type="SMART" id="SM00283">
    <property type="entry name" value="MA"/>
    <property type="match status" value="1"/>
</dbReference>
<comment type="subcellular location">
    <subcellularLocation>
        <location evidence="1">Cell membrane</location>
        <topology evidence="1">Multi-pass membrane protein</topology>
    </subcellularLocation>
</comment>
<dbReference type="PROSITE" id="PS50885">
    <property type="entry name" value="HAMP"/>
    <property type="match status" value="1"/>
</dbReference>
<evidence type="ECO:0000256" key="6">
    <source>
        <dbReference type="ARBA" id="ARBA00022989"/>
    </source>
</evidence>
<gene>
    <name evidence="14" type="ORF">BFW38_08475</name>
</gene>
<keyword evidence="15" id="KW-1185">Reference proteome</keyword>
<evidence type="ECO:0000256" key="8">
    <source>
        <dbReference type="ARBA" id="ARBA00023224"/>
    </source>
</evidence>
<dbReference type="AlphaFoldDB" id="A0A1E2V992"/>
<dbReference type="EMBL" id="MDTQ01000001">
    <property type="protein sequence ID" value="ODC03578.1"/>
    <property type="molecule type" value="Genomic_DNA"/>
</dbReference>
<keyword evidence="2" id="KW-1003">Cell membrane</keyword>
<evidence type="ECO:0000256" key="3">
    <source>
        <dbReference type="ARBA" id="ARBA00022481"/>
    </source>
</evidence>
<keyword evidence="3" id="KW-0488">Methylation</keyword>
<keyword evidence="8 10" id="KW-0807">Transducer</keyword>
<dbReference type="InterPro" id="IPR003660">
    <property type="entry name" value="HAMP_dom"/>
</dbReference>
<feature type="transmembrane region" description="Helical" evidence="11">
    <location>
        <begin position="202"/>
        <end position="221"/>
    </location>
</feature>
<dbReference type="SMART" id="SM00304">
    <property type="entry name" value="HAMP"/>
    <property type="match status" value="1"/>
</dbReference>
<evidence type="ECO:0000313" key="15">
    <source>
        <dbReference type="Proteomes" id="UP000094291"/>
    </source>
</evidence>
<evidence type="ECO:0000259" key="13">
    <source>
        <dbReference type="PROSITE" id="PS50885"/>
    </source>
</evidence>
<dbReference type="PANTHER" id="PTHR32089:SF39">
    <property type="entry name" value="METHYL-ACCEPTING CHEMOTAXIS PROTEIN HLYB"/>
    <property type="match status" value="1"/>
</dbReference>
<dbReference type="GO" id="GO:0007165">
    <property type="term" value="P:signal transduction"/>
    <property type="evidence" value="ECO:0007669"/>
    <property type="project" value="UniProtKB-KW"/>
</dbReference>
<evidence type="ECO:0000256" key="2">
    <source>
        <dbReference type="ARBA" id="ARBA00022475"/>
    </source>
</evidence>
<dbReference type="Gene3D" id="1.10.287.950">
    <property type="entry name" value="Methyl-accepting chemotaxis protein"/>
    <property type="match status" value="1"/>
</dbReference>
<sequence>MLLNKMTVKKQLLLVVFIPCVVLLVMSWAGIRGLSGLQSETQILAENTSAPMRSLAEVGMRNLRMRVGIDAMLMRELEPSLKNKSDTRTLVDSVNEVRQDDFPQMEKALNDALEAQVNPQARAKVKSLINTFGQIKNNELVPMLNAFEAGDLAQGYKVYKQYASSYRVIRNDTNDLLDQLLEDSVDIFEHSKARYYQVRFEILAWLVGALLATCLLSLLVLRRFNQRVNQLQTGISEAADQLDLSAQIALQGQDEMADIARHFNQFTHKVQSAISAVARNSKALADTAVQVSAKAQETHSNCVKERDRSTMVATAINEMGASIEDIATNASQAAQAAKEADGQAHSGAELVSQAQDGMTVLFDEIAHVSQVIGSLAEQTDSIGSILETIRGISEQTNLLALNAAIEAARAGEHGRGFAVVADEVRNLASRSASSADEIQSMINQLQEQSSKTVTAMESSQEQSGQVVSRTGEANVSLQSITHHIGLITEMNIQVATATEQQTSVVNDMNQSIDEINQLTMETAEIADQLTASSQTLQSLSTQLDELVTQFKIA</sequence>
<dbReference type="Pfam" id="PF00672">
    <property type="entry name" value="HAMP"/>
    <property type="match status" value="1"/>
</dbReference>
<protein>
    <submittedName>
        <fullName evidence="14">Hemolysin</fullName>
    </submittedName>
</protein>
<dbReference type="SUPFAM" id="SSF58104">
    <property type="entry name" value="Methyl-accepting chemotaxis protein (MCP) signaling domain"/>
    <property type="match status" value="1"/>
</dbReference>
<evidence type="ECO:0000313" key="14">
    <source>
        <dbReference type="EMBL" id="ODC03578.1"/>
    </source>
</evidence>
<dbReference type="InterPro" id="IPR003122">
    <property type="entry name" value="Tar_rcpt_lig-bd"/>
</dbReference>
<dbReference type="Pfam" id="PF00015">
    <property type="entry name" value="MCPsignal"/>
    <property type="match status" value="1"/>
</dbReference>
<evidence type="ECO:0000256" key="1">
    <source>
        <dbReference type="ARBA" id="ARBA00004651"/>
    </source>
</evidence>
<comment type="similarity">
    <text evidence="9">Belongs to the methyl-accepting chemotaxis (MCP) protein family.</text>
</comment>
<evidence type="ECO:0000256" key="5">
    <source>
        <dbReference type="ARBA" id="ARBA00022692"/>
    </source>
</evidence>
<keyword evidence="5 11" id="KW-0812">Transmembrane</keyword>
<evidence type="ECO:0000256" key="9">
    <source>
        <dbReference type="ARBA" id="ARBA00029447"/>
    </source>
</evidence>
<dbReference type="STRING" id="197479.BFW38_08475"/>
<proteinExistence type="inferred from homology"/>
<name>A0A1E2V992_9GAMM</name>
<dbReference type="GO" id="GO:0006935">
    <property type="term" value="P:chemotaxis"/>
    <property type="evidence" value="ECO:0007669"/>
    <property type="project" value="UniProtKB-KW"/>
</dbReference>
<dbReference type="PROSITE" id="PS50111">
    <property type="entry name" value="CHEMOTAXIS_TRANSDUC_2"/>
    <property type="match status" value="1"/>
</dbReference>
<feature type="domain" description="HAMP" evidence="13">
    <location>
        <begin position="222"/>
        <end position="275"/>
    </location>
</feature>
<keyword evidence="6 11" id="KW-1133">Transmembrane helix</keyword>
<evidence type="ECO:0000256" key="10">
    <source>
        <dbReference type="PROSITE-ProRule" id="PRU00284"/>
    </source>
</evidence>
<dbReference type="InterPro" id="IPR004089">
    <property type="entry name" value="MCPsignal_dom"/>
</dbReference>
<keyword evidence="4" id="KW-0145">Chemotaxis</keyword>
<organism evidence="14 15">
    <name type="scientific">Terasakiispira papahanaumokuakeensis</name>
    <dbReference type="NCBI Taxonomy" id="197479"/>
    <lineage>
        <taxon>Bacteria</taxon>
        <taxon>Pseudomonadati</taxon>
        <taxon>Pseudomonadota</taxon>
        <taxon>Gammaproteobacteria</taxon>
        <taxon>Oceanospirillales</taxon>
        <taxon>Terasakiispira</taxon>
    </lineage>
</organism>
<evidence type="ECO:0000256" key="7">
    <source>
        <dbReference type="ARBA" id="ARBA00023136"/>
    </source>
</evidence>
<dbReference type="GO" id="GO:0005886">
    <property type="term" value="C:plasma membrane"/>
    <property type="evidence" value="ECO:0007669"/>
    <property type="project" value="UniProtKB-SubCell"/>
</dbReference>
<keyword evidence="7 11" id="KW-0472">Membrane</keyword>
<evidence type="ECO:0000259" key="12">
    <source>
        <dbReference type="PROSITE" id="PS50111"/>
    </source>
</evidence>
<dbReference type="CDD" id="cd06225">
    <property type="entry name" value="HAMP"/>
    <property type="match status" value="1"/>
</dbReference>
<dbReference type="Pfam" id="PF02203">
    <property type="entry name" value="TarH"/>
    <property type="match status" value="1"/>
</dbReference>
<dbReference type="CDD" id="cd11386">
    <property type="entry name" value="MCP_signal"/>
    <property type="match status" value="1"/>
</dbReference>
<comment type="caution">
    <text evidence="14">The sequence shown here is derived from an EMBL/GenBank/DDBJ whole genome shotgun (WGS) entry which is preliminary data.</text>
</comment>
<accession>A0A1E2V992</accession>
<dbReference type="PANTHER" id="PTHR32089">
    <property type="entry name" value="METHYL-ACCEPTING CHEMOTAXIS PROTEIN MCPB"/>
    <property type="match status" value="1"/>
</dbReference>
<evidence type="ECO:0000256" key="11">
    <source>
        <dbReference type="SAM" id="Phobius"/>
    </source>
</evidence>
<dbReference type="FunFam" id="1.10.287.950:FF:000001">
    <property type="entry name" value="Methyl-accepting chemotaxis sensory transducer"/>
    <property type="match status" value="1"/>
</dbReference>
<evidence type="ECO:0000256" key="4">
    <source>
        <dbReference type="ARBA" id="ARBA00022500"/>
    </source>
</evidence>
<dbReference type="Proteomes" id="UP000094291">
    <property type="component" value="Unassembled WGS sequence"/>
</dbReference>
<dbReference type="RefSeq" id="WP_068997994.1">
    <property type="nucleotide sequence ID" value="NZ_MDTQ01000001.1"/>
</dbReference>
<reference evidence="14 15" key="1">
    <citation type="submission" date="2016-08" db="EMBL/GenBank/DDBJ databases">
        <authorList>
            <person name="Seilhamer J.J."/>
        </authorList>
    </citation>
    <scope>NUCLEOTIDE SEQUENCE [LARGE SCALE GENOMIC DNA]</scope>
    <source>
        <strain evidence="14 15">PH27A</strain>
    </source>
</reference>
<feature type="domain" description="Methyl-accepting transducer" evidence="12">
    <location>
        <begin position="280"/>
        <end position="516"/>
    </location>
</feature>